<dbReference type="Proteomes" id="UP001274321">
    <property type="component" value="Unassembled WGS sequence"/>
</dbReference>
<feature type="transmembrane region" description="Helical" evidence="1">
    <location>
        <begin position="25"/>
        <end position="45"/>
    </location>
</feature>
<organism evidence="2 3">
    <name type="scientific">Terrihabitans rhizophilus</name>
    <dbReference type="NCBI Taxonomy" id="3092662"/>
    <lineage>
        <taxon>Bacteria</taxon>
        <taxon>Pseudomonadati</taxon>
        <taxon>Pseudomonadota</taxon>
        <taxon>Alphaproteobacteria</taxon>
        <taxon>Hyphomicrobiales</taxon>
        <taxon>Terrihabitans</taxon>
    </lineage>
</organism>
<dbReference type="EMBL" id="JAXAFJ010000005">
    <property type="protein sequence ID" value="MDX6806514.1"/>
    <property type="molecule type" value="Genomic_DNA"/>
</dbReference>
<accession>A0ABU4RQX7</accession>
<gene>
    <name evidence="2" type="ORF">SCD90_10590</name>
</gene>
<evidence type="ECO:0000313" key="3">
    <source>
        <dbReference type="Proteomes" id="UP001274321"/>
    </source>
</evidence>
<reference evidence="2 3" key="1">
    <citation type="submission" date="2023-11" db="EMBL/GenBank/DDBJ databases">
        <authorList>
            <person name="Bao R."/>
        </authorList>
    </citation>
    <scope>NUCLEOTIDE SEQUENCE [LARGE SCALE GENOMIC DNA]</scope>
    <source>
        <strain evidence="2 3">PJ23</strain>
    </source>
</reference>
<comment type="caution">
    <text evidence="2">The sequence shown here is derived from an EMBL/GenBank/DDBJ whole genome shotgun (WGS) entry which is preliminary data.</text>
</comment>
<keyword evidence="1" id="KW-0812">Transmembrane</keyword>
<keyword evidence="1" id="KW-0472">Membrane</keyword>
<keyword evidence="1" id="KW-1133">Transmembrane helix</keyword>
<evidence type="ECO:0000313" key="2">
    <source>
        <dbReference type="EMBL" id="MDX6806514.1"/>
    </source>
</evidence>
<protein>
    <recommendedName>
        <fullName evidence="4">Flp family type IVb pilin</fullName>
    </recommendedName>
</protein>
<evidence type="ECO:0008006" key="4">
    <source>
        <dbReference type="Google" id="ProtNLM"/>
    </source>
</evidence>
<proteinExistence type="predicted"/>
<evidence type="ECO:0000256" key="1">
    <source>
        <dbReference type="SAM" id="Phobius"/>
    </source>
</evidence>
<keyword evidence="3" id="KW-1185">Reference proteome</keyword>
<name>A0ABU4RQX7_9HYPH</name>
<dbReference type="RefSeq" id="WP_319844641.1">
    <property type="nucleotide sequence ID" value="NZ_JAXAFJ010000005.1"/>
</dbReference>
<sequence>MTLCSEGLKWLAGRFLRSRSGSVPIEYVLIAGAITVMLVPAIYGVRDALQGLEWKRLQDAITMNTSDGD</sequence>